<protein>
    <submittedName>
        <fullName evidence="1">Uncharacterized protein</fullName>
    </submittedName>
</protein>
<dbReference type="EMBL" id="CM047592">
    <property type="protein sequence ID" value="KAI9917155.1"/>
    <property type="molecule type" value="Genomic_DNA"/>
</dbReference>
<keyword evidence="2" id="KW-1185">Reference proteome</keyword>
<proteinExistence type="predicted"/>
<reference evidence="1 2" key="1">
    <citation type="journal article" date="2022" name="bioRxiv">
        <title>The genome of the oomycete Peronosclerospora sorghi, a cosmopolitan pathogen of maize and sorghum, is inflated with dispersed pseudogenes.</title>
        <authorList>
            <person name="Fletcher K."/>
            <person name="Martin F."/>
            <person name="Isakeit T."/>
            <person name="Cavanaugh K."/>
            <person name="Magill C."/>
            <person name="Michelmore R."/>
        </authorList>
    </citation>
    <scope>NUCLEOTIDE SEQUENCE [LARGE SCALE GENOMIC DNA]</scope>
    <source>
        <strain evidence="1">P6</strain>
    </source>
</reference>
<accession>A0ACC0WEA5</accession>
<evidence type="ECO:0000313" key="2">
    <source>
        <dbReference type="Proteomes" id="UP001163321"/>
    </source>
</evidence>
<name>A0ACC0WEA5_9STRA</name>
<evidence type="ECO:0000313" key="1">
    <source>
        <dbReference type="EMBL" id="KAI9917155.1"/>
    </source>
</evidence>
<sequence length="1887" mass="209224">MTRSAATLGTSFLLSTLFVACHSFTTNECENPPTHAALRRSDNVSSSAEILYPNCTVVTIRANVDNGNTSLDATNLEIQIISSFPNVTEILLSGNEVKTIYEDTNTSLKTLDLSRNGLTRLTNLIIPTSVTTLYVHDASYCFKHILLDGNALTSLDDRDLPDTITSLSLTHNGIQSLSAFSFSDTLQELNTSGNVLTDLSHWQLPSHLATFSCRTCHIQNLSGLTLPPRGSLTTLDLEGSTVDAFEIGRSSLPLIRDLHSFQLRVSTSACTDPSASTEQVQSVPLCVLPDAVYNEKFVLTRNSRDAPSSSSEAPSVETLPVDTLPASSWMFVAMISGAVLLFLLFGGTIGYFVFHYRRARNENDRDDPVDRHSVGITSYSIFERTLNTGQRDTDENRTSKFRRRLTSTTNSSMQSLLTSGERPLETDIRIDAELQQFRLRHDEVARGDLIAQGGYGAVYRATCRRHHYVVVMKQLLPEHVRNCDLVSAFMDEIRICASLAHPKIVKFIGFTYTSLLDLSAVFEYMPHGDLATLLETQLKRETLDPRHRALFTWFSATHGECHRAKVHLALDMVEALVYLHSFATPMIHRDLKPKNILLSETWDAKVTDFGTSRAVQDDQTMTAEIGTVSWIAPEVLRGERYSEKADVYSLGVILSELDTCRRPYSDTEVVPTDKILRQKPTHTNTRIAVLVSAGTLRPSLSADCPKPVETLIQTCLENNPLHRPSAAHVHHELQSLTVAAATATSRGRKQSDSAIVLIEATELALLSNESRAPGRGCLVVAILSLLCRESYAASSCPKSGIAPPRNVTLTAPANGATNVAILVKNAACDEVTIKATPSDTRGEFRINASYVDLEIVESYPAVASLYVQKNSIHERKSVFFFTVRTTGRCRWLWNNKIRTFKAVGTSVTEVDITSNQLTSLKGLTFPASVLMLTLDLNALTTTRASEFPENLQRLYLRKNSIASLATFRFSSSLQQLYLNGNQQLTSFQGAVFPDSLQQLECSDCRITEFVGVVIPKNLKKLTLGGTTITTFIVRQSDVKVLQSAQLSLTVSMDATSCSGTMTLISTDKSVCVLNGTFLVQKDVFFPTILVFTYMYFLLFWCADLTFARLYPVTNSESADTSGSSSQADLGNGTGSTNEAGGSALIPAQKEDKKSSGYAVVIGASAAGTTVFFVIVGFVLYRRRQRSREPSGEDFLVFSPSKRLSKSERDGLNTDSPTATLPPSSDSGYLSNDVRNDENLIPFRLPLEDLVIQEELASGGFGVVYLALMYGQQVVMKRILPKVMSNTLLRRFMDEIRLSARMDHPKIVHFIGVAWTNLLDLSLVVEFLPHGDLTTLLRQKRQEQDYRRAFSWLDATSHPRSKVELALDIIDAVVYLHSFNPTIIHRDLKTRNILLSHEWDAKLSDFGISRETSETSTMTGGMGTIAWIAPEVLQGQRYSERADIFSLGIVLSEMDTCGHPYNSNRTEDGALTDAKIALLVTSNAIKPTIEADCPRAIHDLILQLQATTEPTEFHVLTPVLGHGSFGTVRFARHCRTGLPVAMKIVPRTVIQAYQQEQHIAREQSVHLRLEHPFIATLYATFQDRDAVYFIVEFCPGGELYRLVNGASTEADEQVDDRDEGDHETSTAVTIESESEDEATRVGRGGSSSMDHTRRLALENRVAIQKLRTADGGLAEEHVAFYAACVVLALEYVHARGILYRDLKLENVMLDRHGYPKVIDFGGSKPDATIARSGTLCGSPAYMAPEMLRHESYDERVDIWSFGILVYELLFGVPPFQAANPREQCRRVLDDPLTFVPEYEHTHASVCALLRHALAKDPRERLASFTQVRDTPFFRTYFPSRESWRQVETRGRDAPFVPRLSGPLDTSLCAWKAEDEEGTEEATKADFDY</sequence>
<gene>
    <name evidence="1" type="ORF">PsorP6_012467</name>
</gene>
<comment type="caution">
    <text evidence="1">The sequence shown here is derived from an EMBL/GenBank/DDBJ whole genome shotgun (WGS) entry which is preliminary data.</text>
</comment>
<dbReference type="Proteomes" id="UP001163321">
    <property type="component" value="Chromosome 13"/>
</dbReference>
<organism evidence="1 2">
    <name type="scientific">Peronosclerospora sorghi</name>
    <dbReference type="NCBI Taxonomy" id="230839"/>
    <lineage>
        <taxon>Eukaryota</taxon>
        <taxon>Sar</taxon>
        <taxon>Stramenopiles</taxon>
        <taxon>Oomycota</taxon>
        <taxon>Peronosporomycetes</taxon>
        <taxon>Peronosporales</taxon>
        <taxon>Peronosporaceae</taxon>
        <taxon>Peronosclerospora</taxon>
    </lineage>
</organism>